<dbReference type="AlphaFoldDB" id="A0A173LMW4"/>
<evidence type="ECO:0000256" key="1">
    <source>
        <dbReference type="SAM" id="MobiDB-lite"/>
    </source>
</evidence>
<dbReference type="SUPFAM" id="SSF53474">
    <property type="entry name" value="alpha/beta-Hydrolases"/>
    <property type="match status" value="1"/>
</dbReference>
<name>A0A173LMW4_9ACTN</name>
<dbReference type="PIRSF" id="PIRSF029171">
    <property type="entry name" value="Esterase_LipA"/>
    <property type="match status" value="1"/>
</dbReference>
<dbReference type="GO" id="GO:0016042">
    <property type="term" value="P:lipid catabolic process"/>
    <property type="evidence" value="ECO:0007669"/>
    <property type="project" value="InterPro"/>
</dbReference>
<dbReference type="Proteomes" id="UP000186104">
    <property type="component" value="Chromosome"/>
</dbReference>
<feature type="signal peptide" evidence="2">
    <location>
        <begin position="1"/>
        <end position="50"/>
    </location>
</feature>
<feature type="region of interest" description="Disordered" evidence="1">
    <location>
        <begin position="1"/>
        <end position="26"/>
    </location>
</feature>
<dbReference type="GO" id="GO:0004806">
    <property type="term" value="F:triacylglycerol lipase activity"/>
    <property type="evidence" value="ECO:0007669"/>
    <property type="project" value="InterPro"/>
</dbReference>
<feature type="chain" id="PRO_5008008767" evidence="2">
    <location>
        <begin position="51"/>
        <end position="492"/>
    </location>
</feature>
<dbReference type="Gene3D" id="1.10.260.130">
    <property type="match status" value="1"/>
</dbReference>
<dbReference type="EMBL" id="CP015961">
    <property type="protein sequence ID" value="ANI92948.1"/>
    <property type="molecule type" value="Genomic_DNA"/>
</dbReference>
<protein>
    <submittedName>
        <fullName evidence="3">Putative inactive lipase</fullName>
    </submittedName>
</protein>
<dbReference type="OrthoDB" id="9798122at2"/>
<feature type="compositionally biased region" description="Polar residues" evidence="1">
    <location>
        <begin position="1"/>
        <end position="11"/>
    </location>
</feature>
<feature type="region of interest" description="Disordered" evidence="1">
    <location>
        <begin position="45"/>
        <end position="97"/>
    </location>
</feature>
<dbReference type="InterPro" id="IPR005152">
    <property type="entry name" value="Lipase_secreted"/>
</dbReference>
<feature type="compositionally biased region" description="Low complexity" evidence="1">
    <location>
        <begin position="45"/>
        <end position="58"/>
    </location>
</feature>
<dbReference type="KEGG" id="dtm:BJL86_2182"/>
<reference evidence="3 4" key="1">
    <citation type="submission" date="2016-06" db="EMBL/GenBank/DDBJ databases">
        <title>Complete genome sequence of a saline-alkali tolerant type strain Dietzia timorensis ID05-A0528T.</title>
        <authorList>
            <person name="Wu X."/>
        </authorList>
    </citation>
    <scope>NUCLEOTIDE SEQUENCE [LARGE SCALE GENOMIC DNA]</scope>
    <source>
        <strain evidence="3 4">ID05-A0528</strain>
    </source>
</reference>
<dbReference type="PANTHER" id="PTHR34853:SF1">
    <property type="entry name" value="LIPASE 5"/>
    <property type="match status" value="1"/>
</dbReference>
<evidence type="ECO:0000313" key="3">
    <source>
        <dbReference type="EMBL" id="ANI92948.1"/>
    </source>
</evidence>
<dbReference type="STRING" id="499555.BJL86_2182"/>
<organism evidence="3 4">
    <name type="scientific">Dietzia timorensis</name>
    <dbReference type="NCBI Taxonomy" id="499555"/>
    <lineage>
        <taxon>Bacteria</taxon>
        <taxon>Bacillati</taxon>
        <taxon>Actinomycetota</taxon>
        <taxon>Actinomycetes</taxon>
        <taxon>Mycobacteriales</taxon>
        <taxon>Dietziaceae</taxon>
        <taxon>Dietzia</taxon>
    </lineage>
</organism>
<proteinExistence type="predicted"/>
<keyword evidence="2" id="KW-0732">Signal</keyword>
<accession>A0A173LMW4</accession>
<gene>
    <name evidence="3" type="ORF">BJL86_2182</name>
</gene>
<keyword evidence="4" id="KW-1185">Reference proteome</keyword>
<sequence length="492" mass="50303">MRTPSPRNRPQTPAHDVGARPSQRRRTSRALVIVAAAGLVAATLSAPASAQEGSVSTGTGSGGGQFGGPLESIWEGTPDGRDSAFYTDPAPLENAPGRVIRTEDAQLLTTAPGDALAAAGSAGSADGAGLHANAQRVLYESTDAHGAPIAASGLFVRNEAPASARHDERPLVVLSPGTQGLGDQCAPSKTMPSVLDAQFSPGVSVGLGYEVGQVHYFLARGFSVFVTDYQGVGTPDAATYLTRDAMAHAALDGARAAKAIPESGVSDESKVGFFGHSQGGGATAAAAELAPSYAADLNIAGAAVSGPPADLYPMLDVVDRSINAGLVGFVSSGLAAAYPDAADSLRDVFNDEGQAMLDRSASSCVGDSIGAYGFADSRTWTKDGHSFADNLRSNPELDELVNAQRIGLGKPEVPVAIIQEPNDDIIPEGQVRQLEADWCAQGVQVDYLEGFLPPLMPSTATVHMAAGLHSKGADWLADRVAGGAVNDTCSAT</sequence>
<evidence type="ECO:0000313" key="4">
    <source>
        <dbReference type="Proteomes" id="UP000186104"/>
    </source>
</evidence>
<evidence type="ECO:0000256" key="2">
    <source>
        <dbReference type="SAM" id="SignalP"/>
    </source>
</evidence>
<dbReference type="Gene3D" id="3.40.50.1820">
    <property type="entry name" value="alpha/beta hydrolase"/>
    <property type="match status" value="1"/>
</dbReference>
<dbReference type="InterPro" id="IPR029058">
    <property type="entry name" value="AB_hydrolase_fold"/>
</dbReference>
<dbReference type="PANTHER" id="PTHR34853">
    <property type="match status" value="1"/>
</dbReference>
<dbReference type="RefSeq" id="WP_067476776.1">
    <property type="nucleotide sequence ID" value="NZ_CP015961.1"/>
</dbReference>
<dbReference type="Pfam" id="PF03583">
    <property type="entry name" value="LIP"/>
    <property type="match status" value="1"/>
</dbReference>